<dbReference type="PATRIC" id="fig|931276.5.peg.958"/>
<dbReference type="KEGG" id="csr:Cspa_c10020"/>
<evidence type="ECO:0000313" key="2">
    <source>
        <dbReference type="Proteomes" id="UP000011728"/>
    </source>
</evidence>
<dbReference type="EMBL" id="CP004121">
    <property type="protein sequence ID" value="AGF54778.1"/>
    <property type="molecule type" value="Genomic_DNA"/>
</dbReference>
<evidence type="ECO:0000313" key="1">
    <source>
        <dbReference type="EMBL" id="AGF54778.1"/>
    </source>
</evidence>
<dbReference type="RefSeq" id="WP_015391103.1">
    <property type="nucleotide sequence ID" value="NC_020291.1"/>
</dbReference>
<keyword evidence="2" id="KW-1185">Reference proteome</keyword>
<dbReference type="HOGENOM" id="CLU_2477895_0_0_9"/>
<protein>
    <submittedName>
        <fullName evidence="1">Uncharacterized protein</fullName>
    </submittedName>
</protein>
<gene>
    <name evidence="1" type="ORF">Cspa_c10020</name>
</gene>
<proteinExistence type="predicted"/>
<accession>M1MEJ6</accession>
<organism evidence="1 2">
    <name type="scientific">Clostridium saccharoperbutylacetonicum N1-4(HMT)</name>
    <dbReference type="NCBI Taxonomy" id="931276"/>
    <lineage>
        <taxon>Bacteria</taxon>
        <taxon>Bacillati</taxon>
        <taxon>Bacillota</taxon>
        <taxon>Clostridia</taxon>
        <taxon>Eubacteriales</taxon>
        <taxon>Clostridiaceae</taxon>
        <taxon>Clostridium</taxon>
    </lineage>
</organism>
<dbReference type="Proteomes" id="UP000011728">
    <property type="component" value="Chromosome"/>
</dbReference>
<name>M1MEJ6_9CLOT</name>
<reference evidence="1 2" key="1">
    <citation type="submission" date="2013-02" db="EMBL/GenBank/DDBJ databases">
        <title>Genome sequence of Clostridium saccharoperbutylacetonicum N1-4(HMT).</title>
        <authorList>
            <person name="Poehlein A."/>
            <person name="Daniel R."/>
        </authorList>
    </citation>
    <scope>NUCLEOTIDE SEQUENCE [LARGE SCALE GENOMIC DNA]</scope>
    <source>
        <strain evidence="2">N1-4(HMT)</strain>
    </source>
</reference>
<sequence>MKNIDSSQLETDQDELIQEQLKEVYPIDLTLIYPIGNGFEVIDDTVLDSSNAIKIHVNIDSNKYPKSKVYESIKIACQRFLEYYSYS</sequence>
<dbReference type="AlphaFoldDB" id="M1MEJ6"/>